<protein>
    <submittedName>
        <fullName evidence="2">Uncharacterized protein</fullName>
    </submittedName>
</protein>
<dbReference type="EMBL" id="JACHWZ010000024">
    <property type="protein sequence ID" value="MBB3063104.1"/>
    <property type="molecule type" value="Genomic_DNA"/>
</dbReference>
<reference evidence="2 3" key="1">
    <citation type="submission" date="2020-08" db="EMBL/GenBank/DDBJ databases">
        <title>Genomic Encyclopedia of Type Strains, Phase III (KMG-III): the genomes of soil and plant-associated and newly described type strains.</title>
        <authorList>
            <person name="Whitman W."/>
        </authorList>
    </citation>
    <scope>NUCLEOTIDE SEQUENCE [LARGE SCALE GENOMIC DNA]</scope>
    <source>
        <strain evidence="2 3">CECT 8799</strain>
    </source>
</reference>
<dbReference type="AlphaFoldDB" id="A0A7W4ZC57"/>
<comment type="caution">
    <text evidence="2">The sequence shown here is derived from an EMBL/GenBank/DDBJ whole genome shotgun (WGS) entry which is preliminary data.</text>
</comment>
<evidence type="ECO:0000313" key="2">
    <source>
        <dbReference type="EMBL" id="MBB3063104.1"/>
    </source>
</evidence>
<evidence type="ECO:0000313" key="3">
    <source>
        <dbReference type="Proteomes" id="UP000535937"/>
    </source>
</evidence>
<sequence length="41" mass="4683">MDLFRGSLALIGLFSRDIISYRLEIILLCVIILSYLLIKPS</sequence>
<gene>
    <name evidence="2" type="ORF">FHS09_003956</name>
</gene>
<name>A0A7W4ZC57_9GAMM</name>
<organism evidence="2 3">
    <name type="scientific">Microbulbifer rhizosphaerae</name>
    <dbReference type="NCBI Taxonomy" id="1562603"/>
    <lineage>
        <taxon>Bacteria</taxon>
        <taxon>Pseudomonadati</taxon>
        <taxon>Pseudomonadota</taxon>
        <taxon>Gammaproteobacteria</taxon>
        <taxon>Cellvibrionales</taxon>
        <taxon>Microbulbiferaceae</taxon>
        <taxon>Microbulbifer</taxon>
    </lineage>
</organism>
<dbReference type="Proteomes" id="UP000535937">
    <property type="component" value="Unassembled WGS sequence"/>
</dbReference>
<accession>A0A7W4ZC57</accession>
<evidence type="ECO:0000256" key="1">
    <source>
        <dbReference type="SAM" id="Phobius"/>
    </source>
</evidence>
<keyword evidence="1" id="KW-0472">Membrane</keyword>
<keyword evidence="1" id="KW-0812">Transmembrane</keyword>
<keyword evidence="1" id="KW-1133">Transmembrane helix</keyword>
<feature type="transmembrane region" description="Helical" evidence="1">
    <location>
        <begin position="21"/>
        <end position="38"/>
    </location>
</feature>
<keyword evidence="3" id="KW-1185">Reference proteome</keyword>
<proteinExistence type="predicted"/>